<dbReference type="Pfam" id="PF00391">
    <property type="entry name" value="PEP-utilizers"/>
    <property type="match status" value="1"/>
</dbReference>
<dbReference type="InterPro" id="IPR036618">
    <property type="entry name" value="PtsI_HPr-bd_sf"/>
</dbReference>
<keyword evidence="14" id="KW-0418">Kinase</keyword>
<dbReference type="InterPro" id="IPR050499">
    <property type="entry name" value="PEP-utilizing_PTS_enzyme"/>
</dbReference>
<evidence type="ECO:0000256" key="8">
    <source>
        <dbReference type="ARBA" id="ARBA00022448"/>
    </source>
</evidence>
<keyword evidence="11" id="KW-0808">Transferase</keyword>
<reference evidence="21" key="1">
    <citation type="journal article" date="2015" name="Nature">
        <title>Complex archaea that bridge the gap between prokaryotes and eukaryotes.</title>
        <authorList>
            <person name="Spang A."/>
            <person name="Saw J.H."/>
            <person name="Jorgensen S.L."/>
            <person name="Zaremba-Niedzwiedzka K."/>
            <person name="Martijn J."/>
            <person name="Lind A.E."/>
            <person name="van Eijk R."/>
            <person name="Schleper C."/>
            <person name="Guy L."/>
            <person name="Ettema T.J."/>
        </authorList>
    </citation>
    <scope>NUCLEOTIDE SEQUENCE</scope>
</reference>
<feature type="domain" description="Phosphotransferase system enzyme I N-terminal" evidence="20">
    <location>
        <begin position="6"/>
        <end position="131"/>
    </location>
</feature>
<evidence type="ECO:0000256" key="9">
    <source>
        <dbReference type="ARBA" id="ARBA00022490"/>
    </source>
</evidence>
<keyword evidence="10" id="KW-0762">Sugar transport</keyword>
<protein>
    <recommendedName>
        <fullName evidence="7">Phosphoenolpyruvate-protein phosphotransferase</fullName>
        <ecNumber evidence="6">2.7.3.9</ecNumber>
    </recommendedName>
    <alternativeName>
        <fullName evidence="16">Phosphotransferase system, enzyme I</fullName>
    </alternativeName>
</protein>
<dbReference type="Pfam" id="PF02896">
    <property type="entry name" value="PEP-utilizers_C"/>
    <property type="match status" value="1"/>
</dbReference>
<feature type="domain" description="PEP-utilising enzyme C-terminal" evidence="19">
    <location>
        <begin position="258"/>
        <end position="544"/>
    </location>
</feature>
<dbReference type="SUPFAM" id="SSF51621">
    <property type="entry name" value="Phosphoenolpyruvate/pyruvate domain"/>
    <property type="match status" value="1"/>
</dbReference>
<evidence type="ECO:0000256" key="17">
    <source>
        <dbReference type="SAM" id="Coils"/>
    </source>
</evidence>
<comment type="similarity">
    <text evidence="5">Belongs to the PEP-utilizing enzyme family.</text>
</comment>
<evidence type="ECO:0000256" key="14">
    <source>
        <dbReference type="ARBA" id="ARBA00022777"/>
    </source>
</evidence>
<evidence type="ECO:0000256" key="5">
    <source>
        <dbReference type="ARBA" id="ARBA00007837"/>
    </source>
</evidence>
<dbReference type="InterPro" id="IPR024692">
    <property type="entry name" value="PTS_EI"/>
</dbReference>
<evidence type="ECO:0000256" key="16">
    <source>
        <dbReference type="ARBA" id="ARBA00033235"/>
    </source>
</evidence>
<accession>A0A0F9JGJ4</accession>
<dbReference type="Gene3D" id="1.10.274.10">
    <property type="entry name" value="PtsI, HPr-binding domain"/>
    <property type="match status" value="1"/>
</dbReference>
<evidence type="ECO:0000256" key="13">
    <source>
        <dbReference type="ARBA" id="ARBA00022723"/>
    </source>
</evidence>
<feature type="domain" description="PEP-utilising enzyme mobile" evidence="18">
    <location>
        <begin position="158"/>
        <end position="230"/>
    </location>
</feature>
<dbReference type="PROSITE" id="PS00742">
    <property type="entry name" value="PEP_ENZYMES_2"/>
    <property type="match status" value="1"/>
</dbReference>
<keyword evidence="12" id="KW-0598">Phosphotransferase system</keyword>
<comment type="subcellular location">
    <subcellularLocation>
        <location evidence="4">Cytoplasm</location>
    </subcellularLocation>
</comment>
<evidence type="ECO:0000256" key="6">
    <source>
        <dbReference type="ARBA" id="ARBA00012232"/>
    </source>
</evidence>
<keyword evidence="8" id="KW-0813">Transport</keyword>
<keyword evidence="13" id="KW-0479">Metal-binding</keyword>
<dbReference type="GO" id="GO:0016301">
    <property type="term" value="F:kinase activity"/>
    <property type="evidence" value="ECO:0007669"/>
    <property type="project" value="UniProtKB-KW"/>
</dbReference>
<keyword evidence="9" id="KW-0963">Cytoplasm</keyword>
<dbReference type="AlphaFoldDB" id="A0A0F9JGJ4"/>
<evidence type="ECO:0000256" key="12">
    <source>
        <dbReference type="ARBA" id="ARBA00022683"/>
    </source>
</evidence>
<dbReference type="PANTHER" id="PTHR46244:SF3">
    <property type="entry name" value="PHOSPHOENOLPYRUVATE-PROTEIN PHOSPHOTRANSFERASE"/>
    <property type="match status" value="1"/>
</dbReference>
<dbReference type="Pfam" id="PF05524">
    <property type="entry name" value="PEP-utilisers_N"/>
    <property type="match status" value="1"/>
</dbReference>
<evidence type="ECO:0000256" key="3">
    <source>
        <dbReference type="ARBA" id="ARBA00002728"/>
    </source>
</evidence>
<dbReference type="InterPro" id="IPR023151">
    <property type="entry name" value="PEP_util_CS"/>
</dbReference>
<evidence type="ECO:0000259" key="20">
    <source>
        <dbReference type="Pfam" id="PF05524"/>
    </source>
</evidence>
<dbReference type="NCBIfam" id="TIGR01417">
    <property type="entry name" value="PTS_I_fam"/>
    <property type="match status" value="1"/>
</dbReference>
<dbReference type="InterPro" id="IPR008279">
    <property type="entry name" value="PEP-util_enz_mobile_dom"/>
</dbReference>
<evidence type="ECO:0000313" key="21">
    <source>
        <dbReference type="EMBL" id="KKM04891.1"/>
    </source>
</evidence>
<dbReference type="GO" id="GO:0008965">
    <property type="term" value="F:phosphoenolpyruvate-protein phosphotransferase activity"/>
    <property type="evidence" value="ECO:0007669"/>
    <property type="project" value="UniProtKB-EC"/>
</dbReference>
<comment type="cofactor">
    <cofactor evidence="2">
        <name>Mg(2+)</name>
        <dbReference type="ChEBI" id="CHEBI:18420"/>
    </cofactor>
</comment>
<evidence type="ECO:0000256" key="15">
    <source>
        <dbReference type="ARBA" id="ARBA00022842"/>
    </source>
</evidence>
<comment type="caution">
    <text evidence="21">The sequence shown here is derived from an EMBL/GenBank/DDBJ whole genome shotgun (WGS) entry which is preliminary data.</text>
</comment>
<sequence length="589" mass="66831">MEKFFKGIPGSGGIAIGSAIVLMKSNIFIPKYTIAGDDESVERELTKLENALMKTRNQLEELRNDLSQKHSALETGYIDTTIMMLEDPLIKEKVTEKLSQTPLNIEWIFNEVIEEIAGKLQESEDSYFKDRAPDVISIGHKVLKNIFGKHEMEIPYMEKEPIVVAHTLSPPEMIYFFKKNVKAVVTEIGGKTSHVSIMARDLEIPAVIGVNDITRVTQTGQQVIVDGTVGTVIIDPKTDSLTVYKYKIEQNKKYEKTLKKIENKACVLKEGIEISLLANLDVEEELRLIKKNSCMGIGLFRTEYIFLNRKESPSEDEQFSIYKRVIKALKPYEVIIRVIDIGGDKKPSYMSYYEEKNPFLGWRGIRYALSHRDLFKEQLRAILRAAFHGNARIMFPMVNDLDEIQEIKKIMKECENDLSSKNIPYKHKIPLGIMVETPSSIILLDRIADHVDFISVGTNDLIQYTLAIDRGNGMVASDFDPTHPALLRSLKRISDISLEKGLETSICGEMAGEPLYTLLLIGLGYKKLSMSPVSIPFVKNIVINSSASDSKEIASKALEFSSKKDVTRFIRKEMISRFKILEYYFSQNV</sequence>
<dbReference type="GO" id="GO:0046872">
    <property type="term" value="F:metal ion binding"/>
    <property type="evidence" value="ECO:0007669"/>
    <property type="project" value="UniProtKB-KW"/>
</dbReference>
<keyword evidence="15" id="KW-0460">Magnesium</keyword>
<name>A0A0F9JGJ4_9ZZZZ</name>
<evidence type="ECO:0000256" key="1">
    <source>
        <dbReference type="ARBA" id="ARBA00000683"/>
    </source>
</evidence>
<dbReference type="InterPro" id="IPR008731">
    <property type="entry name" value="PTS_EIN"/>
</dbReference>
<dbReference type="Gene3D" id="3.50.30.10">
    <property type="entry name" value="Phosphohistidine domain"/>
    <property type="match status" value="1"/>
</dbReference>
<keyword evidence="17" id="KW-0175">Coiled coil</keyword>
<comment type="catalytic activity">
    <reaction evidence="1">
        <text>L-histidyl-[protein] + phosphoenolpyruvate = N(pros)-phospho-L-histidyl-[protein] + pyruvate</text>
        <dbReference type="Rhea" id="RHEA:23880"/>
        <dbReference type="Rhea" id="RHEA-COMP:9745"/>
        <dbReference type="Rhea" id="RHEA-COMP:9746"/>
        <dbReference type="ChEBI" id="CHEBI:15361"/>
        <dbReference type="ChEBI" id="CHEBI:29979"/>
        <dbReference type="ChEBI" id="CHEBI:58702"/>
        <dbReference type="ChEBI" id="CHEBI:64837"/>
        <dbReference type="EC" id="2.7.3.9"/>
    </reaction>
</comment>
<dbReference type="PRINTS" id="PR01736">
    <property type="entry name" value="PHPHTRNFRASE"/>
</dbReference>
<evidence type="ECO:0000256" key="4">
    <source>
        <dbReference type="ARBA" id="ARBA00004496"/>
    </source>
</evidence>
<evidence type="ECO:0000256" key="2">
    <source>
        <dbReference type="ARBA" id="ARBA00001946"/>
    </source>
</evidence>
<dbReference type="GO" id="GO:0009401">
    <property type="term" value="P:phosphoenolpyruvate-dependent sugar phosphotransferase system"/>
    <property type="evidence" value="ECO:0007669"/>
    <property type="project" value="UniProtKB-KW"/>
</dbReference>
<dbReference type="PANTHER" id="PTHR46244">
    <property type="entry name" value="PHOSPHOENOLPYRUVATE-PROTEIN PHOSPHOTRANSFERASE"/>
    <property type="match status" value="1"/>
</dbReference>
<evidence type="ECO:0000256" key="7">
    <source>
        <dbReference type="ARBA" id="ARBA00016544"/>
    </source>
</evidence>
<evidence type="ECO:0000256" key="10">
    <source>
        <dbReference type="ARBA" id="ARBA00022597"/>
    </source>
</evidence>
<dbReference type="Gene3D" id="3.20.20.60">
    <property type="entry name" value="Phosphoenolpyruvate-binding domains"/>
    <property type="match status" value="1"/>
</dbReference>
<dbReference type="EC" id="2.7.3.9" evidence="6"/>
<proteinExistence type="inferred from homology"/>
<dbReference type="InterPro" id="IPR040442">
    <property type="entry name" value="Pyrv_kinase-like_dom_sf"/>
</dbReference>
<evidence type="ECO:0000256" key="11">
    <source>
        <dbReference type="ARBA" id="ARBA00022679"/>
    </source>
</evidence>
<dbReference type="SUPFAM" id="SSF52009">
    <property type="entry name" value="Phosphohistidine domain"/>
    <property type="match status" value="1"/>
</dbReference>
<dbReference type="InterPro" id="IPR000121">
    <property type="entry name" value="PEP_util_C"/>
</dbReference>
<dbReference type="InterPro" id="IPR015813">
    <property type="entry name" value="Pyrv/PenolPyrv_kinase-like_dom"/>
</dbReference>
<dbReference type="PIRSF" id="PIRSF000732">
    <property type="entry name" value="PTS_enzyme_I"/>
    <property type="match status" value="1"/>
</dbReference>
<dbReference type="InterPro" id="IPR006318">
    <property type="entry name" value="PTS_EI-like"/>
</dbReference>
<gene>
    <name evidence="21" type="ORF">LCGC14_1759660</name>
</gene>
<organism evidence="21">
    <name type="scientific">marine sediment metagenome</name>
    <dbReference type="NCBI Taxonomy" id="412755"/>
    <lineage>
        <taxon>unclassified sequences</taxon>
        <taxon>metagenomes</taxon>
        <taxon>ecological metagenomes</taxon>
    </lineage>
</organism>
<feature type="coiled-coil region" evidence="17">
    <location>
        <begin position="38"/>
        <end position="76"/>
    </location>
</feature>
<dbReference type="SUPFAM" id="SSF47831">
    <property type="entry name" value="Enzyme I of the PEP:sugar phosphotransferase system HPr-binding (sub)domain"/>
    <property type="match status" value="1"/>
</dbReference>
<evidence type="ECO:0000259" key="19">
    <source>
        <dbReference type="Pfam" id="PF02896"/>
    </source>
</evidence>
<dbReference type="InterPro" id="IPR036637">
    <property type="entry name" value="Phosphohistidine_dom_sf"/>
</dbReference>
<evidence type="ECO:0000259" key="18">
    <source>
        <dbReference type="Pfam" id="PF00391"/>
    </source>
</evidence>
<dbReference type="EMBL" id="LAZR01016350">
    <property type="protein sequence ID" value="KKM04891.1"/>
    <property type="molecule type" value="Genomic_DNA"/>
</dbReference>
<comment type="function">
    <text evidence="3">General (non sugar-specific) component of the phosphoenolpyruvate-dependent sugar phosphotransferase system (sugar PTS). This major carbohydrate active-transport system catalyzes the phosphorylation of incoming sugar substrates concomitantly with their translocation across the cell membrane. Enzyme I transfers the phosphoryl group from phosphoenolpyruvate (PEP) to the phosphoryl carrier protein (HPr).</text>
</comment>
<dbReference type="GO" id="GO:0005737">
    <property type="term" value="C:cytoplasm"/>
    <property type="evidence" value="ECO:0007669"/>
    <property type="project" value="UniProtKB-SubCell"/>
</dbReference>